<dbReference type="GO" id="GO:0006281">
    <property type="term" value="P:DNA repair"/>
    <property type="evidence" value="ECO:0007669"/>
    <property type="project" value="InterPro"/>
</dbReference>
<dbReference type="GeneID" id="95395687"/>
<accession>A0A7W5VK43</accession>
<comment type="similarity">
    <text evidence="1">Belongs to the ATP-dependent DNA ligase family.</text>
</comment>
<keyword evidence="6" id="KW-1185">Reference proteome</keyword>
<dbReference type="Gene3D" id="3.30.470.30">
    <property type="entry name" value="DNA ligase/mRNA capping enzyme"/>
    <property type="match status" value="1"/>
</dbReference>
<protein>
    <submittedName>
        <fullName evidence="5">ATP-dependent DNA ligase</fullName>
    </submittedName>
</protein>
<dbReference type="Pfam" id="PF01068">
    <property type="entry name" value="DNA_ligase_A_M"/>
    <property type="match status" value="1"/>
</dbReference>
<dbReference type="AlphaFoldDB" id="A0A7W5VK43"/>
<dbReference type="EMBL" id="JACIBV010000003">
    <property type="protein sequence ID" value="MBB3733755.1"/>
    <property type="molecule type" value="Genomic_DNA"/>
</dbReference>
<dbReference type="PANTHER" id="PTHR45674">
    <property type="entry name" value="DNA LIGASE 1/3 FAMILY MEMBER"/>
    <property type="match status" value="1"/>
</dbReference>
<dbReference type="Proteomes" id="UP000579945">
    <property type="component" value="Unassembled WGS sequence"/>
</dbReference>
<sequence>MQLQGAIEPMRAKAVDQLPEGPAGSYLYEPKWDGFRCIAMVSEDRGVHLQSRRGAHINDLFPEVAWALHEYLPAATVVDGEIVRWAPDGRLDFTALQRRNMAGRRAEDLSRTEPCHYILFDILRTRGRDVAGLPLTERRRILEKLFVAVPPASVLALSMQTADPIEAWTWFWSLHVAGVEGLVIKPAWSRYKPAARGWYKLKHRTTTLALVGGVTGTLTRPRELLLGRYDDIGRLRVTARTTRLSTPAASQLAPLLTPAGPAHPWPEQLPLGWAGGLYGQREPLIYVRVQPCVVVEVSVDVAAEHRRWRHAARFLRPQPDLMAADVPLNLDLER</sequence>
<evidence type="ECO:0000313" key="5">
    <source>
        <dbReference type="EMBL" id="MBB3733755.1"/>
    </source>
</evidence>
<organism evidence="5 6">
    <name type="scientific">Nonomuraea dietziae</name>
    <dbReference type="NCBI Taxonomy" id="65515"/>
    <lineage>
        <taxon>Bacteria</taxon>
        <taxon>Bacillati</taxon>
        <taxon>Actinomycetota</taxon>
        <taxon>Actinomycetes</taxon>
        <taxon>Streptosporangiales</taxon>
        <taxon>Streptosporangiaceae</taxon>
        <taxon>Nonomuraea</taxon>
    </lineage>
</organism>
<evidence type="ECO:0000256" key="3">
    <source>
        <dbReference type="ARBA" id="ARBA00034003"/>
    </source>
</evidence>
<dbReference type="InterPro" id="IPR050191">
    <property type="entry name" value="ATP-dep_DNA_ligase"/>
</dbReference>
<gene>
    <name evidence="5" type="ORF">FHR33_009708</name>
</gene>
<dbReference type="InterPro" id="IPR012310">
    <property type="entry name" value="DNA_ligase_ATP-dep_cent"/>
</dbReference>
<evidence type="ECO:0000313" key="6">
    <source>
        <dbReference type="Proteomes" id="UP000579945"/>
    </source>
</evidence>
<dbReference type="PROSITE" id="PS00333">
    <property type="entry name" value="DNA_LIGASE_A2"/>
    <property type="match status" value="1"/>
</dbReference>
<dbReference type="GO" id="GO:0003910">
    <property type="term" value="F:DNA ligase (ATP) activity"/>
    <property type="evidence" value="ECO:0007669"/>
    <property type="project" value="UniProtKB-EC"/>
</dbReference>
<name>A0A7W5VK43_9ACTN</name>
<feature type="domain" description="ATP-dependent DNA ligase family profile" evidence="4">
    <location>
        <begin position="117"/>
        <end position="202"/>
    </location>
</feature>
<proteinExistence type="inferred from homology"/>
<reference evidence="5 6" key="1">
    <citation type="submission" date="2020-08" db="EMBL/GenBank/DDBJ databases">
        <title>Sequencing the genomes of 1000 actinobacteria strains.</title>
        <authorList>
            <person name="Klenk H.-P."/>
        </authorList>
    </citation>
    <scope>NUCLEOTIDE SEQUENCE [LARGE SCALE GENOMIC DNA]</scope>
    <source>
        <strain evidence="5 6">DSM 44320</strain>
    </source>
</reference>
<dbReference type="PROSITE" id="PS50160">
    <property type="entry name" value="DNA_LIGASE_A3"/>
    <property type="match status" value="1"/>
</dbReference>
<keyword evidence="2 5" id="KW-0436">Ligase</keyword>
<evidence type="ECO:0000256" key="1">
    <source>
        <dbReference type="ARBA" id="ARBA00007572"/>
    </source>
</evidence>
<dbReference type="PANTHER" id="PTHR45674:SF4">
    <property type="entry name" value="DNA LIGASE 1"/>
    <property type="match status" value="1"/>
</dbReference>
<dbReference type="GO" id="GO:0005524">
    <property type="term" value="F:ATP binding"/>
    <property type="evidence" value="ECO:0007669"/>
    <property type="project" value="InterPro"/>
</dbReference>
<comment type="catalytic activity">
    <reaction evidence="3">
        <text>ATP + (deoxyribonucleotide)n-3'-hydroxyl + 5'-phospho-(deoxyribonucleotide)m = (deoxyribonucleotide)n+m + AMP + diphosphate.</text>
        <dbReference type="EC" id="6.5.1.1"/>
    </reaction>
</comment>
<dbReference type="SUPFAM" id="SSF56091">
    <property type="entry name" value="DNA ligase/mRNA capping enzyme, catalytic domain"/>
    <property type="match status" value="1"/>
</dbReference>
<dbReference type="GO" id="GO:0006310">
    <property type="term" value="P:DNA recombination"/>
    <property type="evidence" value="ECO:0007669"/>
    <property type="project" value="InterPro"/>
</dbReference>
<dbReference type="Gene3D" id="2.40.50.140">
    <property type="entry name" value="Nucleic acid-binding proteins"/>
    <property type="match status" value="1"/>
</dbReference>
<dbReference type="InterPro" id="IPR012340">
    <property type="entry name" value="NA-bd_OB-fold"/>
</dbReference>
<evidence type="ECO:0000256" key="2">
    <source>
        <dbReference type="ARBA" id="ARBA00022598"/>
    </source>
</evidence>
<dbReference type="InterPro" id="IPR016059">
    <property type="entry name" value="DNA_ligase_ATP-dep_CS"/>
</dbReference>
<comment type="caution">
    <text evidence="5">The sequence shown here is derived from an EMBL/GenBank/DDBJ whole genome shotgun (WGS) entry which is preliminary data.</text>
</comment>
<evidence type="ECO:0000259" key="4">
    <source>
        <dbReference type="PROSITE" id="PS50160"/>
    </source>
</evidence>
<dbReference type="RefSeq" id="WP_183662439.1">
    <property type="nucleotide sequence ID" value="NZ_JACIBV010000003.1"/>
</dbReference>